<name>A0A5S4EXD6_9ACTN</name>
<reference evidence="4 5" key="1">
    <citation type="submission" date="2019-05" db="EMBL/GenBank/DDBJ databases">
        <title>Draft genome sequence of Nonomuraea turkmeniaca DSM 43926.</title>
        <authorList>
            <person name="Saricaoglu S."/>
            <person name="Isik K."/>
        </authorList>
    </citation>
    <scope>NUCLEOTIDE SEQUENCE [LARGE SCALE GENOMIC DNA]</scope>
    <source>
        <strain evidence="4 5">DSM 43926</strain>
    </source>
</reference>
<protein>
    <submittedName>
        <fullName evidence="4">NUDIX hydrolase</fullName>
    </submittedName>
</protein>
<dbReference type="CDD" id="cd03424">
    <property type="entry name" value="NUDIX_ADPRase_Nudt5_UGPPase_Nudt14"/>
    <property type="match status" value="1"/>
</dbReference>
<dbReference type="Pfam" id="PF00293">
    <property type="entry name" value="NUDIX"/>
    <property type="match status" value="1"/>
</dbReference>
<evidence type="ECO:0000259" key="3">
    <source>
        <dbReference type="PROSITE" id="PS51462"/>
    </source>
</evidence>
<accession>A0A5S4EXD6</accession>
<dbReference type="InterPro" id="IPR020084">
    <property type="entry name" value="NUDIX_hydrolase_CS"/>
</dbReference>
<dbReference type="SUPFAM" id="SSF55811">
    <property type="entry name" value="Nudix"/>
    <property type="match status" value="1"/>
</dbReference>
<evidence type="ECO:0000313" key="5">
    <source>
        <dbReference type="Proteomes" id="UP000309128"/>
    </source>
</evidence>
<dbReference type="GO" id="GO:0016787">
    <property type="term" value="F:hydrolase activity"/>
    <property type="evidence" value="ECO:0007669"/>
    <property type="project" value="UniProtKB-KW"/>
</dbReference>
<keyword evidence="5" id="KW-1185">Reference proteome</keyword>
<feature type="domain" description="Nudix hydrolase" evidence="3">
    <location>
        <begin position="70"/>
        <end position="203"/>
    </location>
</feature>
<dbReference type="GO" id="GO:0006753">
    <property type="term" value="P:nucleoside phosphate metabolic process"/>
    <property type="evidence" value="ECO:0007669"/>
    <property type="project" value="TreeGrafter"/>
</dbReference>
<proteinExistence type="predicted"/>
<comment type="cofactor">
    <cofactor evidence="1">
        <name>Mg(2+)</name>
        <dbReference type="ChEBI" id="CHEBI:18420"/>
    </cofactor>
</comment>
<dbReference type="InterPro" id="IPR015797">
    <property type="entry name" value="NUDIX_hydrolase-like_dom_sf"/>
</dbReference>
<dbReference type="GO" id="GO:0019693">
    <property type="term" value="P:ribose phosphate metabolic process"/>
    <property type="evidence" value="ECO:0007669"/>
    <property type="project" value="TreeGrafter"/>
</dbReference>
<dbReference type="Proteomes" id="UP000309128">
    <property type="component" value="Unassembled WGS sequence"/>
</dbReference>
<dbReference type="InterPro" id="IPR000086">
    <property type="entry name" value="NUDIX_hydrolase_dom"/>
</dbReference>
<dbReference type="OrthoDB" id="177518at2"/>
<dbReference type="PROSITE" id="PS00893">
    <property type="entry name" value="NUDIX_BOX"/>
    <property type="match status" value="1"/>
</dbReference>
<dbReference type="PANTHER" id="PTHR11839:SF18">
    <property type="entry name" value="NUDIX HYDROLASE DOMAIN-CONTAINING PROTEIN"/>
    <property type="match status" value="1"/>
</dbReference>
<keyword evidence="2 4" id="KW-0378">Hydrolase</keyword>
<evidence type="ECO:0000256" key="2">
    <source>
        <dbReference type="ARBA" id="ARBA00022801"/>
    </source>
</evidence>
<dbReference type="EMBL" id="VCKY01000306">
    <property type="protein sequence ID" value="TMR08272.1"/>
    <property type="molecule type" value="Genomic_DNA"/>
</dbReference>
<comment type="caution">
    <text evidence="4">The sequence shown here is derived from an EMBL/GenBank/DDBJ whole genome shotgun (WGS) entry which is preliminary data.</text>
</comment>
<dbReference type="AlphaFoldDB" id="A0A5S4EXD6"/>
<dbReference type="PROSITE" id="PS51462">
    <property type="entry name" value="NUDIX"/>
    <property type="match status" value="1"/>
</dbReference>
<dbReference type="PANTHER" id="PTHR11839">
    <property type="entry name" value="UDP/ADP-SUGAR PYROPHOSPHATASE"/>
    <property type="match status" value="1"/>
</dbReference>
<evidence type="ECO:0000256" key="1">
    <source>
        <dbReference type="ARBA" id="ARBA00001946"/>
    </source>
</evidence>
<evidence type="ECO:0000313" key="4">
    <source>
        <dbReference type="EMBL" id="TMR08272.1"/>
    </source>
</evidence>
<organism evidence="4 5">
    <name type="scientific">Nonomuraea turkmeniaca</name>
    <dbReference type="NCBI Taxonomy" id="103838"/>
    <lineage>
        <taxon>Bacteria</taxon>
        <taxon>Bacillati</taxon>
        <taxon>Actinomycetota</taxon>
        <taxon>Actinomycetes</taxon>
        <taxon>Streptosporangiales</taxon>
        <taxon>Streptosporangiaceae</taxon>
        <taxon>Nonomuraea</taxon>
    </lineage>
</organism>
<sequence length="210" mass="22590">MSGAGSSPRRLWRCVSADGLLIRRLLGVGDDRVSEWTQLGELDGPAGFLKVRGRRYRYPDGREDVWDILVGGATVAIVAVTEDEQVVLARQYRPGPGKILLELPGGNADGDEPVEVAAARELLEETGYEAASLEVVMQTFLASYASHRRHAVVARGCRKVAEPDLGDGEFVETVLMPVGEFVQHVLGGQLTDTDIAFAGLTATGYLKPAV</sequence>
<gene>
    <name evidence="4" type="ORF">ETD86_48500</name>
</gene>
<dbReference type="Gene3D" id="3.90.79.10">
    <property type="entry name" value="Nucleoside Triphosphate Pyrophosphohydrolase"/>
    <property type="match status" value="1"/>
</dbReference>